<evidence type="ECO:0000313" key="2">
    <source>
        <dbReference type="EMBL" id="EMR02860.1"/>
    </source>
</evidence>
<keyword evidence="3" id="KW-1185">Reference proteome</keyword>
<evidence type="ECO:0000256" key="1">
    <source>
        <dbReference type="SAM" id="MobiDB-lite"/>
    </source>
</evidence>
<organism evidence="2 3">
    <name type="scientific">Cesiribacter andamanensis AMV16</name>
    <dbReference type="NCBI Taxonomy" id="1279009"/>
    <lineage>
        <taxon>Bacteria</taxon>
        <taxon>Pseudomonadati</taxon>
        <taxon>Bacteroidota</taxon>
        <taxon>Cytophagia</taxon>
        <taxon>Cytophagales</taxon>
        <taxon>Cesiribacteraceae</taxon>
        <taxon>Cesiribacter</taxon>
    </lineage>
</organism>
<accession>M7NM57</accession>
<proteinExistence type="predicted"/>
<gene>
    <name evidence="2" type="ORF">ADICEAN_02007</name>
</gene>
<reference evidence="2 3" key="1">
    <citation type="journal article" date="2013" name="Genome Announc.">
        <title>Draft Genome Sequence of Cesiribacter andamanensis Strain AMV16T, Isolated from a Soil Sample from a Mud Volcano in the Andaman Islands, India.</title>
        <authorList>
            <person name="Shivaji S."/>
            <person name="Ara S."/>
            <person name="Begum Z."/>
            <person name="Srinivas T.N."/>
            <person name="Singh A."/>
            <person name="Kumar Pinnaka A."/>
        </authorList>
    </citation>
    <scope>NUCLEOTIDE SEQUENCE [LARGE SCALE GENOMIC DNA]</scope>
    <source>
        <strain evidence="2 3">AMV16</strain>
    </source>
</reference>
<dbReference type="AlphaFoldDB" id="M7NM57"/>
<protein>
    <submittedName>
        <fullName evidence="2">Uncharacterized protein</fullName>
    </submittedName>
</protein>
<name>M7NM57_9BACT</name>
<dbReference type="EMBL" id="AODQ01000043">
    <property type="protein sequence ID" value="EMR02860.1"/>
    <property type="molecule type" value="Genomic_DNA"/>
</dbReference>
<dbReference type="Proteomes" id="UP000011910">
    <property type="component" value="Unassembled WGS sequence"/>
</dbReference>
<feature type="compositionally biased region" description="Basic and acidic residues" evidence="1">
    <location>
        <begin position="1"/>
        <end position="13"/>
    </location>
</feature>
<sequence>MNEQKDTSEKDSRTQQPAETSKKRVHTPEPPQIKDPSRHPSRQEEQAGEKKERSGNH</sequence>
<evidence type="ECO:0000313" key="3">
    <source>
        <dbReference type="Proteomes" id="UP000011910"/>
    </source>
</evidence>
<feature type="compositionally biased region" description="Basic and acidic residues" evidence="1">
    <location>
        <begin position="35"/>
        <end position="57"/>
    </location>
</feature>
<dbReference type="STRING" id="1279009.ADICEAN_02007"/>
<comment type="caution">
    <text evidence="2">The sequence shown here is derived from an EMBL/GenBank/DDBJ whole genome shotgun (WGS) entry which is preliminary data.</text>
</comment>
<feature type="region of interest" description="Disordered" evidence="1">
    <location>
        <begin position="1"/>
        <end position="57"/>
    </location>
</feature>
<dbReference type="RefSeq" id="WP_009195403.1">
    <property type="nucleotide sequence ID" value="NZ_AODQ01000043.1"/>
</dbReference>